<sequence>MSFDDNFDAYFPDDFDEQTFAALDQVEQSYFGSAPPKNDSEPPPKRQRTETGWSHVATSTTVQPRSAAPATTTSFDTDELPEISVSNDAYAFNQEDIASASRQETQNKESRIQSKPPPSSRLASSSRVTSTRNSASTTSTLSNRTSSTASRSGSTHSSQRNQSARSSASRANRISIIASALGTASSITPPVPSRNVVAPTFIHSQNESTPAVAPASDETPVNTQLNRIMAELEELRKQNLKFQNELKAAQDARFAKEGEVTLLRKGIERTAQEHARQIADLNAAKEDLINQKNKLEKDLRAEVERVKTHVLQQHEMETNQKKVPSSARQKNRFISQSHLPLSQTPISRVNNDFAGAGPSTQVQITPRKGTTSARPQRSPDVSRKNAMLPGFENAFAASTPKRSSKASSKPSQSQKESEFAVPLLPKRLFVEDISRQKSSSAPDASVSGPPSTPALEANEDFPMADVFDPGPGEDAVVLKQTPRTYPEEDSIEMFGFFSKKAELARVLLTHAFPSSGVPTLQILAEAASKVPSTSRDVFSSSIPRILSVISDTMIDDDYELVVECLSQELTRLSVIMNHENLLKELIPLFNLLTTLLYTFPLFSTSLLSHVHSELDPRPDILVLFCDVVKQRLGVDQELDHNFVNQTLSVLEALCWTTPGDSQLLEIVTTDVEVFKLLLDPSQPSWILVRSTRLLVLLYAFPKLRRVTFSFQEVNGEEKVQLPPHLDNLCVYFTDNNAQDADSAAAKTNILASFTLLSLGDLETSKHLALSFSLVPSLIVYLTQLTAPLWEDDETLLSSPKDVTLRIRAVHQTISLIHHLIFNTDTDSPHNFRKLLQDTQHPRFTGIIHMFIVTFGRLSYARDLDWMDDKRRREMGGVHELATELFDLVVDGPEGDTIYAAFQDQGVEEDFDEGEMEDFFG</sequence>
<feature type="region of interest" description="Disordered" evidence="2">
    <location>
        <begin position="337"/>
        <end position="419"/>
    </location>
</feature>
<feature type="coiled-coil region" evidence="1">
    <location>
        <begin position="225"/>
        <end position="305"/>
    </location>
</feature>
<feature type="compositionally biased region" description="Basic and acidic residues" evidence="2">
    <location>
        <begin position="38"/>
        <end position="49"/>
    </location>
</feature>
<keyword evidence="1" id="KW-0175">Coiled coil</keyword>
<feature type="region of interest" description="Disordered" evidence="2">
    <location>
        <begin position="434"/>
        <end position="457"/>
    </location>
</feature>
<comment type="caution">
    <text evidence="3">The sequence shown here is derived from an EMBL/GenBank/DDBJ whole genome shotgun (WGS) entry which is preliminary data.</text>
</comment>
<proteinExistence type="predicted"/>
<evidence type="ECO:0000256" key="2">
    <source>
        <dbReference type="SAM" id="MobiDB-lite"/>
    </source>
</evidence>
<evidence type="ECO:0000313" key="3">
    <source>
        <dbReference type="EMBL" id="KAK7472779.1"/>
    </source>
</evidence>
<name>A0ABR1K5N5_9AGAR</name>
<dbReference type="EMBL" id="JBANRG010000001">
    <property type="protein sequence ID" value="KAK7472779.1"/>
    <property type="molecule type" value="Genomic_DNA"/>
</dbReference>
<feature type="compositionally biased region" description="Low complexity" evidence="2">
    <location>
        <begin position="120"/>
        <end position="170"/>
    </location>
</feature>
<feature type="compositionally biased region" description="Low complexity" evidence="2">
    <location>
        <begin position="397"/>
        <end position="414"/>
    </location>
</feature>
<accession>A0ABR1K5N5</accession>
<organism evidence="3 4">
    <name type="scientific">Marasmiellus scandens</name>
    <dbReference type="NCBI Taxonomy" id="2682957"/>
    <lineage>
        <taxon>Eukaryota</taxon>
        <taxon>Fungi</taxon>
        <taxon>Dikarya</taxon>
        <taxon>Basidiomycota</taxon>
        <taxon>Agaricomycotina</taxon>
        <taxon>Agaricomycetes</taxon>
        <taxon>Agaricomycetidae</taxon>
        <taxon>Agaricales</taxon>
        <taxon>Marasmiineae</taxon>
        <taxon>Omphalotaceae</taxon>
        <taxon>Marasmiellus</taxon>
    </lineage>
</organism>
<feature type="compositionally biased region" description="Polar residues" evidence="2">
    <location>
        <begin position="337"/>
        <end position="350"/>
    </location>
</feature>
<evidence type="ECO:0000256" key="1">
    <source>
        <dbReference type="SAM" id="Coils"/>
    </source>
</evidence>
<keyword evidence="4" id="KW-1185">Reference proteome</keyword>
<feature type="compositionally biased region" description="Polar residues" evidence="2">
    <location>
        <begin position="50"/>
        <end position="75"/>
    </location>
</feature>
<dbReference type="Proteomes" id="UP001498398">
    <property type="component" value="Unassembled WGS sequence"/>
</dbReference>
<feature type="region of interest" description="Disordered" evidence="2">
    <location>
        <begin position="28"/>
        <end position="170"/>
    </location>
</feature>
<evidence type="ECO:0000313" key="4">
    <source>
        <dbReference type="Proteomes" id="UP001498398"/>
    </source>
</evidence>
<feature type="compositionally biased region" description="Polar residues" evidence="2">
    <location>
        <begin position="358"/>
        <end position="375"/>
    </location>
</feature>
<reference evidence="3 4" key="1">
    <citation type="submission" date="2024-01" db="EMBL/GenBank/DDBJ databases">
        <title>A draft genome for the cacao thread blight pathogen Marasmiellus scandens.</title>
        <authorList>
            <person name="Baruah I.K."/>
            <person name="Leung J."/>
            <person name="Bukari Y."/>
            <person name="Amoako-Attah I."/>
            <person name="Meinhardt L.W."/>
            <person name="Bailey B.A."/>
            <person name="Cohen S.P."/>
        </authorList>
    </citation>
    <scope>NUCLEOTIDE SEQUENCE [LARGE SCALE GENOMIC DNA]</scope>
    <source>
        <strain evidence="3 4">GH-19</strain>
    </source>
</reference>
<gene>
    <name evidence="3" type="ORF">VKT23_000887</name>
</gene>
<evidence type="ECO:0008006" key="5">
    <source>
        <dbReference type="Google" id="ProtNLM"/>
    </source>
</evidence>
<protein>
    <recommendedName>
        <fullName evidence="5">DNA repair protein Rad26</fullName>
    </recommendedName>
</protein>